<dbReference type="EMBL" id="VCPC01000003">
    <property type="protein sequence ID" value="TMV11914.1"/>
    <property type="molecule type" value="Genomic_DNA"/>
</dbReference>
<evidence type="ECO:0000313" key="2">
    <source>
        <dbReference type="EMBL" id="TMV11914.1"/>
    </source>
</evidence>
<dbReference type="RefSeq" id="WP_138864974.1">
    <property type="nucleotide sequence ID" value="NZ_VCPC01000003.1"/>
</dbReference>
<dbReference type="Proteomes" id="UP001191082">
    <property type="component" value="Unassembled WGS sequence"/>
</dbReference>
<evidence type="ECO:0000313" key="3">
    <source>
        <dbReference type="Proteomes" id="UP001191082"/>
    </source>
</evidence>
<keyword evidence="3" id="KW-1185">Reference proteome</keyword>
<name>A0ABY2X7Y7_9RHOB</name>
<gene>
    <name evidence="2" type="ORF">FGK64_16805</name>
</gene>
<feature type="signal peptide" evidence="1">
    <location>
        <begin position="1"/>
        <end position="23"/>
    </location>
</feature>
<feature type="chain" id="PRO_5047547355" description="META domain-containing protein" evidence="1">
    <location>
        <begin position="24"/>
        <end position="270"/>
    </location>
</feature>
<evidence type="ECO:0000256" key="1">
    <source>
        <dbReference type="SAM" id="SignalP"/>
    </source>
</evidence>
<evidence type="ECO:0008006" key="4">
    <source>
        <dbReference type="Google" id="ProtNLM"/>
    </source>
</evidence>
<reference evidence="2 3" key="1">
    <citation type="submission" date="2019-05" db="EMBL/GenBank/DDBJ databases">
        <title>Marivita sp. nov. isolated from sea sediment.</title>
        <authorList>
            <person name="Kim W."/>
        </authorList>
    </citation>
    <scope>NUCLEOTIDE SEQUENCE [LARGE SCALE GENOMIC DNA]</scope>
    <source>
        <strain evidence="2 3">CAU 1492</strain>
    </source>
</reference>
<comment type="caution">
    <text evidence="2">The sequence shown here is derived from an EMBL/GenBank/DDBJ whole genome shotgun (WGS) entry which is preliminary data.</text>
</comment>
<organism evidence="2 3">
    <name type="scientific">Arenibacterium halophilum</name>
    <dbReference type="NCBI Taxonomy" id="2583821"/>
    <lineage>
        <taxon>Bacteria</taxon>
        <taxon>Pseudomonadati</taxon>
        <taxon>Pseudomonadota</taxon>
        <taxon>Alphaproteobacteria</taxon>
        <taxon>Rhodobacterales</taxon>
        <taxon>Paracoccaceae</taxon>
        <taxon>Arenibacterium</taxon>
    </lineage>
</organism>
<protein>
    <recommendedName>
        <fullName evidence="4">META domain-containing protein</fullName>
    </recommendedName>
</protein>
<keyword evidence="1" id="KW-0732">Signal</keyword>
<proteinExistence type="predicted"/>
<accession>A0ABY2X7Y7</accession>
<sequence length="270" mass="28561">MRASAGVRAALAVLLCASPVTLAAQEQVALTTGQLTITHDDMALRSYVSDGRQQIVLESRWPASVVHVHGNSALFETYSGGTACPAQYQWIMLDSTGLHATESFGTCSDLAEVQMTDQGPMVVLPRMGRSGTAGFVVRNGQIVEHELGLASAGVGNTSNAAAWSGRTAYDVLHAAEMEPSLLSFLPWDVLDLARNSSVVSSDTMSRDGDWFAAVGCMPHNCNGAMAGVAISTRDGRILVAQWQRGRGGQVHGTPDSALPAKFRNLLSGQF</sequence>